<dbReference type="Proteomes" id="UP000196581">
    <property type="component" value="Unassembled WGS sequence"/>
</dbReference>
<dbReference type="GO" id="GO:0012505">
    <property type="term" value="C:endomembrane system"/>
    <property type="evidence" value="ECO:0007669"/>
    <property type="project" value="UniProtKB-ARBA"/>
</dbReference>
<dbReference type="Pfam" id="PF05719">
    <property type="entry name" value="GPP34"/>
    <property type="match status" value="1"/>
</dbReference>
<evidence type="ECO:0000256" key="2">
    <source>
        <dbReference type="ARBA" id="ARBA00023034"/>
    </source>
</evidence>
<proteinExistence type="predicted"/>
<dbReference type="GO" id="GO:0070273">
    <property type="term" value="F:phosphatidylinositol-4-phosphate binding"/>
    <property type="evidence" value="ECO:0007669"/>
    <property type="project" value="InterPro"/>
</dbReference>
<accession>A0A1X6WX70</accession>
<keyword evidence="3" id="KW-0446">Lipid-binding</keyword>
<gene>
    <name evidence="5" type="ORF">FM105_01355</name>
</gene>
<reference evidence="6" key="1">
    <citation type="submission" date="2017-02" db="EMBL/GenBank/DDBJ databases">
        <authorList>
            <person name="Dridi B."/>
        </authorList>
    </citation>
    <scope>NUCLEOTIDE SEQUENCE [LARGE SCALE GENOMIC DNA]</scope>
    <source>
        <strain evidence="6">B Co 03.10</strain>
    </source>
</reference>
<evidence type="ECO:0000313" key="6">
    <source>
        <dbReference type="Proteomes" id="UP000196581"/>
    </source>
</evidence>
<evidence type="ECO:0000256" key="3">
    <source>
        <dbReference type="ARBA" id="ARBA00023121"/>
    </source>
</evidence>
<keyword evidence="2" id="KW-0333">Golgi apparatus</keyword>
<sequence>MTPETHGSDGLLIVEDLALLLADDASGTPAGAATLHYSLGGALLVELALLGRVEAEEGSWRSRTTLRAIGDGPLPDPLLQEAYDAIAEKPRAVSSILLTIGSGLWEPLVDRLVERGLLEQKKSRFLGIFPTTSHPATDDPYEPALRARVASVLEGEDPDDPRTAGLVALISASGTLPSLHPQPRWSGTVHDRGKEFEKGDWGAKATAAAVTRATTAVTAGSIAAAIAAATTATR</sequence>
<dbReference type="GO" id="GO:0005737">
    <property type="term" value="C:cytoplasm"/>
    <property type="evidence" value="ECO:0007669"/>
    <property type="project" value="UniProtKB-ARBA"/>
</dbReference>
<keyword evidence="6" id="KW-1185">Reference proteome</keyword>
<comment type="subcellular location">
    <subcellularLocation>
        <location evidence="1">Golgi apparatus membrane</location>
        <topology evidence="1">Peripheral membrane protein</topology>
        <orientation evidence="1">Cytoplasmic side</orientation>
    </subcellularLocation>
</comment>
<evidence type="ECO:0000256" key="1">
    <source>
        <dbReference type="ARBA" id="ARBA00004255"/>
    </source>
</evidence>
<protein>
    <recommendedName>
        <fullName evidence="7">Golgi phosphoprotein 3 (GPP34)</fullName>
    </recommendedName>
</protein>
<evidence type="ECO:0000256" key="4">
    <source>
        <dbReference type="ARBA" id="ARBA00023136"/>
    </source>
</evidence>
<dbReference type="InterPro" id="IPR038261">
    <property type="entry name" value="GPP34-like_sf"/>
</dbReference>
<dbReference type="EMBL" id="FWFF01000001">
    <property type="protein sequence ID" value="SLM89293.1"/>
    <property type="molecule type" value="Genomic_DNA"/>
</dbReference>
<evidence type="ECO:0000313" key="5">
    <source>
        <dbReference type="EMBL" id="SLM89293.1"/>
    </source>
</evidence>
<keyword evidence="4" id="KW-0472">Membrane</keyword>
<name>A0A1X6WX70_9MICO</name>
<organism evidence="5 6">
    <name type="scientific">Brevibacterium yomogidense</name>
    <dbReference type="NCBI Taxonomy" id="946573"/>
    <lineage>
        <taxon>Bacteria</taxon>
        <taxon>Bacillati</taxon>
        <taxon>Actinomycetota</taxon>
        <taxon>Actinomycetes</taxon>
        <taxon>Micrococcales</taxon>
        <taxon>Brevibacteriaceae</taxon>
        <taxon>Brevibacterium</taxon>
    </lineage>
</organism>
<dbReference type="Gene3D" id="1.10.3630.10">
    <property type="entry name" value="yeast vps74-n-term truncation variant domain like"/>
    <property type="match status" value="1"/>
</dbReference>
<dbReference type="InterPro" id="IPR008628">
    <property type="entry name" value="GPP34-like"/>
</dbReference>
<dbReference type="AlphaFoldDB" id="A0A1X6WX70"/>
<evidence type="ECO:0008006" key="7">
    <source>
        <dbReference type="Google" id="ProtNLM"/>
    </source>
</evidence>
<dbReference type="RefSeq" id="WP_087003516.1">
    <property type="nucleotide sequence ID" value="NZ_FWFF01000001.1"/>
</dbReference>